<dbReference type="SUPFAM" id="SSF57756">
    <property type="entry name" value="Retrovirus zinc finger-like domains"/>
    <property type="match status" value="1"/>
</dbReference>
<feature type="region of interest" description="Disordered" evidence="2">
    <location>
        <begin position="296"/>
        <end position="325"/>
    </location>
</feature>
<dbReference type="AlphaFoldDB" id="S2JKT5"/>
<dbReference type="STRING" id="1220926.S2JKT5"/>
<protein>
    <recommendedName>
        <fullName evidence="3">CCHC-type domain-containing protein</fullName>
    </recommendedName>
</protein>
<accession>S2JKT5</accession>
<feature type="region of interest" description="Disordered" evidence="2">
    <location>
        <begin position="1"/>
        <end position="20"/>
    </location>
</feature>
<feature type="compositionally biased region" description="Basic and acidic residues" evidence="2">
    <location>
        <begin position="215"/>
        <end position="226"/>
    </location>
</feature>
<keyword evidence="1" id="KW-0175">Coiled coil</keyword>
<dbReference type="InterPro" id="IPR001878">
    <property type="entry name" value="Znf_CCHC"/>
</dbReference>
<dbReference type="OrthoDB" id="2285313at2759"/>
<dbReference type="InterPro" id="IPR036875">
    <property type="entry name" value="Znf_CCHC_sf"/>
</dbReference>
<dbReference type="eggNOG" id="KOG0017">
    <property type="taxonomic scope" value="Eukaryota"/>
</dbReference>
<dbReference type="Pfam" id="PF03732">
    <property type="entry name" value="Retrotrans_gag"/>
    <property type="match status" value="1"/>
</dbReference>
<keyword evidence="5" id="KW-1185">Reference proteome</keyword>
<feature type="coiled-coil region" evidence="1">
    <location>
        <begin position="239"/>
        <end position="269"/>
    </location>
</feature>
<organism evidence="4 5">
    <name type="scientific">Mucor circinelloides f. circinelloides (strain 1006PhL)</name>
    <name type="common">Mucormycosis agent</name>
    <name type="synonym">Calyptromyces circinelloides</name>
    <dbReference type="NCBI Taxonomy" id="1220926"/>
    <lineage>
        <taxon>Eukaryota</taxon>
        <taxon>Fungi</taxon>
        <taxon>Fungi incertae sedis</taxon>
        <taxon>Mucoromycota</taxon>
        <taxon>Mucoromycotina</taxon>
        <taxon>Mucoromycetes</taxon>
        <taxon>Mucorales</taxon>
        <taxon>Mucorineae</taxon>
        <taxon>Mucoraceae</taxon>
        <taxon>Mucor</taxon>
    </lineage>
</organism>
<dbReference type="Proteomes" id="UP000014254">
    <property type="component" value="Unassembled WGS sequence"/>
</dbReference>
<gene>
    <name evidence="4" type="ORF">HMPREF1544_10104</name>
</gene>
<dbReference type="SMART" id="SM00343">
    <property type="entry name" value="ZnF_C2HC"/>
    <property type="match status" value="1"/>
</dbReference>
<dbReference type="PANTHER" id="PTHR33223:SF6">
    <property type="entry name" value="CCHC-TYPE DOMAIN-CONTAINING PROTEIN"/>
    <property type="match status" value="1"/>
</dbReference>
<evidence type="ECO:0000313" key="5">
    <source>
        <dbReference type="Proteomes" id="UP000014254"/>
    </source>
</evidence>
<sequence>MENSSSTKTTSRNNRLSNLISGPRNFAGEFRDGKGDIHTSGAEVEASAKFWLRRMNEIRDNCQLSDREILFVAGDKLIGNAERWWDMCYDNINNWEEFEIAFKAQFMDEDIEKYWSELDTLKQQNNETVEQISTRFKALLHLVGDKDIPEREKVRRYLHTIHSNIARGIVKKEGKPITLATAILSAKQVESANLEFNNNDLGYDTKRRDIEINNSNKNKESERQEASMHNTADDSASVISELTKEIAQLKIFVVEMQQQQQQKQQQQRNNYQNGNYGRGYQQQYQQYPRSNNTGPRLCFNCHSPDHLQYECPQPPQQQQGKDQEQ</sequence>
<evidence type="ECO:0000259" key="3">
    <source>
        <dbReference type="SMART" id="SM00343"/>
    </source>
</evidence>
<dbReference type="InterPro" id="IPR005162">
    <property type="entry name" value="Retrotrans_gag_dom"/>
</dbReference>
<dbReference type="PANTHER" id="PTHR33223">
    <property type="entry name" value="CCHC-TYPE DOMAIN-CONTAINING PROTEIN"/>
    <property type="match status" value="1"/>
</dbReference>
<feature type="domain" description="CCHC-type" evidence="3">
    <location>
        <begin position="297"/>
        <end position="313"/>
    </location>
</feature>
<proteinExistence type="predicted"/>
<feature type="region of interest" description="Disordered" evidence="2">
    <location>
        <begin position="215"/>
        <end position="235"/>
    </location>
</feature>
<evidence type="ECO:0000256" key="2">
    <source>
        <dbReference type="SAM" id="MobiDB-lite"/>
    </source>
</evidence>
<reference evidence="5" key="1">
    <citation type="submission" date="2013-05" db="EMBL/GenBank/DDBJ databases">
        <title>The Genome sequence of Mucor circinelloides f. circinelloides 1006PhL.</title>
        <authorList>
            <consortium name="The Broad Institute Genomics Platform"/>
            <person name="Cuomo C."/>
            <person name="Earl A."/>
            <person name="Findley K."/>
            <person name="Lee S.C."/>
            <person name="Walker B."/>
            <person name="Young S."/>
            <person name="Zeng Q."/>
            <person name="Gargeya S."/>
            <person name="Fitzgerald M."/>
            <person name="Haas B."/>
            <person name="Abouelleil A."/>
            <person name="Allen A.W."/>
            <person name="Alvarado L."/>
            <person name="Arachchi H.M."/>
            <person name="Berlin A.M."/>
            <person name="Chapman S.B."/>
            <person name="Gainer-Dewar J."/>
            <person name="Goldberg J."/>
            <person name="Griggs A."/>
            <person name="Gujja S."/>
            <person name="Hansen M."/>
            <person name="Howarth C."/>
            <person name="Imamovic A."/>
            <person name="Ireland A."/>
            <person name="Larimer J."/>
            <person name="McCowan C."/>
            <person name="Murphy C."/>
            <person name="Pearson M."/>
            <person name="Poon T.W."/>
            <person name="Priest M."/>
            <person name="Roberts A."/>
            <person name="Saif S."/>
            <person name="Shea T."/>
            <person name="Sisk P."/>
            <person name="Sykes S."/>
            <person name="Wortman J."/>
            <person name="Nusbaum C."/>
            <person name="Birren B."/>
        </authorList>
    </citation>
    <scope>NUCLEOTIDE SEQUENCE [LARGE SCALE GENOMIC DNA]</scope>
    <source>
        <strain evidence="5">1006PhL</strain>
    </source>
</reference>
<dbReference type="InParanoid" id="S2JKT5"/>
<dbReference type="VEuPathDB" id="FungiDB:HMPREF1544_10104"/>
<dbReference type="EMBL" id="KE124082">
    <property type="protein sequence ID" value="EPB83168.1"/>
    <property type="molecule type" value="Genomic_DNA"/>
</dbReference>
<dbReference type="GO" id="GO:0008270">
    <property type="term" value="F:zinc ion binding"/>
    <property type="evidence" value="ECO:0007669"/>
    <property type="project" value="InterPro"/>
</dbReference>
<name>S2JKT5_MUCC1</name>
<feature type="compositionally biased region" description="Low complexity" evidence="2">
    <location>
        <begin position="1"/>
        <end position="18"/>
    </location>
</feature>
<dbReference type="OMA" id="NINNWEE"/>
<evidence type="ECO:0000313" key="4">
    <source>
        <dbReference type="EMBL" id="EPB83168.1"/>
    </source>
</evidence>
<dbReference type="GO" id="GO:0003676">
    <property type="term" value="F:nucleic acid binding"/>
    <property type="evidence" value="ECO:0007669"/>
    <property type="project" value="InterPro"/>
</dbReference>
<evidence type="ECO:0000256" key="1">
    <source>
        <dbReference type="SAM" id="Coils"/>
    </source>
</evidence>